<evidence type="ECO:0000313" key="1">
    <source>
        <dbReference type="EMBL" id="KAF4333809.1"/>
    </source>
</evidence>
<proteinExistence type="predicted"/>
<gene>
    <name evidence="1" type="ORF">FBEOM_12404</name>
</gene>
<dbReference type="GO" id="GO:0008897">
    <property type="term" value="F:holo-[acyl-carrier-protein] synthase activity"/>
    <property type="evidence" value="ECO:0007669"/>
    <property type="project" value="InterPro"/>
</dbReference>
<dbReference type="OrthoDB" id="15433at2759"/>
<dbReference type="AlphaFoldDB" id="A0A9P5DT40"/>
<comment type="caution">
    <text evidence="1">The sequence shown here is derived from an EMBL/GenBank/DDBJ whole genome shotgun (WGS) entry which is preliminary data.</text>
</comment>
<dbReference type="Proteomes" id="UP000730481">
    <property type="component" value="Unassembled WGS sequence"/>
</dbReference>
<dbReference type="Gene3D" id="3.90.470.20">
    <property type="entry name" value="4'-phosphopantetheinyl transferase domain"/>
    <property type="match status" value="1"/>
</dbReference>
<dbReference type="InterPro" id="IPR037143">
    <property type="entry name" value="4-PPantetheinyl_Trfase_dom_sf"/>
</dbReference>
<protein>
    <submittedName>
        <fullName evidence="1">Holo-acyl-carrier synthase</fullName>
    </submittedName>
</protein>
<accession>A0A9P5DT40</accession>
<name>A0A9P5DT40_9HYPO</name>
<keyword evidence="2" id="KW-1185">Reference proteome</keyword>
<sequence>MKPLRAFPFPLNIGTDICQISRIYYILSSPRALRFVNRILSSEERAKKDVRLNVLDSATAHKVTSRDAIDEASKNLKPHELMELRDPDLWKCAAYLAGRFAVKEATIKAHPHRHLTFHDVVIERRPLKGEILGSGPPIARIRSGEGEAEDTSALVSISHDGDYATAVCLGYEPDGDNRETGGGISE</sequence>
<evidence type="ECO:0000313" key="2">
    <source>
        <dbReference type="Proteomes" id="UP000730481"/>
    </source>
</evidence>
<organism evidence="1 2">
    <name type="scientific">Fusarium beomiforme</name>
    <dbReference type="NCBI Taxonomy" id="44412"/>
    <lineage>
        <taxon>Eukaryota</taxon>
        <taxon>Fungi</taxon>
        <taxon>Dikarya</taxon>
        <taxon>Ascomycota</taxon>
        <taxon>Pezizomycotina</taxon>
        <taxon>Sordariomycetes</taxon>
        <taxon>Hypocreomycetidae</taxon>
        <taxon>Hypocreales</taxon>
        <taxon>Nectriaceae</taxon>
        <taxon>Fusarium</taxon>
        <taxon>Fusarium burgessii species complex</taxon>
    </lineage>
</organism>
<dbReference type="GO" id="GO:0000287">
    <property type="term" value="F:magnesium ion binding"/>
    <property type="evidence" value="ECO:0007669"/>
    <property type="project" value="InterPro"/>
</dbReference>
<reference evidence="1" key="2">
    <citation type="submission" date="2020-02" db="EMBL/GenBank/DDBJ databases">
        <title>Identification and distribution of gene clusters putatively required for synthesis of sphingolipid metabolism inhibitors in phylogenetically diverse species of the filamentous fungus Fusarium.</title>
        <authorList>
            <person name="Kim H.-S."/>
            <person name="Busman M."/>
            <person name="Brown D.W."/>
            <person name="Divon H."/>
            <person name="Uhlig S."/>
            <person name="Proctor R.H."/>
        </authorList>
    </citation>
    <scope>NUCLEOTIDE SEQUENCE</scope>
    <source>
        <strain evidence="1">NRRL 25174</strain>
    </source>
</reference>
<dbReference type="SUPFAM" id="SSF56214">
    <property type="entry name" value="4'-phosphopantetheinyl transferase"/>
    <property type="match status" value="1"/>
</dbReference>
<dbReference type="EMBL" id="PVQB02000777">
    <property type="protein sequence ID" value="KAF4333809.1"/>
    <property type="molecule type" value="Genomic_DNA"/>
</dbReference>
<reference evidence="1" key="1">
    <citation type="journal article" date="2017" name="Mycologia">
        <title>Fusarium algeriense, sp. nov., a novel toxigenic crown rot pathogen of durum wheat from Algeria is nested in the Fusarium burgessii species complex.</title>
        <authorList>
            <person name="Laraba I."/>
            <person name="Keddad A."/>
            <person name="Boureghda H."/>
            <person name="Abdallah N."/>
            <person name="Vaughan M.M."/>
            <person name="Proctor R.H."/>
            <person name="Busman M."/>
            <person name="O'Donnell K."/>
        </authorList>
    </citation>
    <scope>NUCLEOTIDE SEQUENCE</scope>
    <source>
        <strain evidence="1">NRRL 25174</strain>
    </source>
</reference>